<sequence length="172" mass="19249">MRTNNHSSYGGGDSSPLAANISDEFDDGSNSESDGGVAAHPMPAGEPTDLDVLLGRGRPFQNHSGNQYLRELIAEWFDTYDISPRRAKMAVAERVVHLINERSGRFLRRDRGAKGWVEVEFTEARDKVSHGFRKRREMLANEQKRAGKSTMPIQRSSKPAETAESKRMKVSM</sequence>
<evidence type="ECO:0000256" key="1">
    <source>
        <dbReference type="SAM" id="MobiDB-lite"/>
    </source>
</evidence>
<dbReference type="AlphaFoldDB" id="A0A7R9WWU9"/>
<reference evidence="3" key="1">
    <citation type="submission" date="2021-01" db="EMBL/GenBank/DDBJ databases">
        <authorList>
            <person name="Corre E."/>
            <person name="Pelletier E."/>
            <person name="Niang G."/>
            <person name="Scheremetjew M."/>
            <person name="Finn R."/>
            <person name="Kale V."/>
            <person name="Holt S."/>
            <person name="Cochrane G."/>
            <person name="Meng A."/>
            <person name="Brown T."/>
            <person name="Cohen L."/>
        </authorList>
    </citation>
    <scope>NUCLEOTIDE SEQUENCE</scope>
    <source>
        <strain evidence="3">CCMP3328</strain>
    </source>
</reference>
<proteinExistence type="predicted"/>
<evidence type="ECO:0000259" key="2">
    <source>
        <dbReference type="Pfam" id="PF20710"/>
    </source>
</evidence>
<feature type="compositionally biased region" description="Basic and acidic residues" evidence="1">
    <location>
        <begin position="161"/>
        <end position="172"/>
    </location>
</feature>
<feature type="region of interest" description="Disordered" evidence="1">
    <location>
        <begin position="1"/>
        <end position="52"/>
    </location>
</feature>
<feature type="region of interest" description="Disordered" evidence="1">
    <location>
        <begin position="139"/>
        <end position="172"/>
    </location>
</feature>
<name>A0A7R9WWU9_9STRA</name>
<dbReference type="EMBL" id="HBEF01012675">
    <property type="protein sequence ID" value="CAD8335847.1"/>
    <property type="molecule type" value="Transcribed_RNA"/>
</dbReference>
<feature type="domain" description="DUF6824" evidence="2">
    <location>
        <begin position="51"/>
        <end position="134"/>
    </location>
</feature>
<organism evidence="3">
    <name type="scientific">Craspedostauros australis</name>
    <dbReference type="NCBI Taxonomy" id="1486917"/>
    <lineage>
        <taxon>Eukaryota</taxon>
        <taxon>Sar</taxon>
        <taxon>Stramenopiles</taxon>
        <taxon>Ochrophyta</taxon>
        <taxon>Bacillariophyta</taxon>
        <taxon>Bacillariophyceae</taxon>
        <taxon>Bacillariophycidae</taxon>
        <taxon>Naviculales</taxon>
        <taxon>Naviculaceae</taxon>
        <taxon>Craspedostauros</taxon>
    </lineage>
</organism>
<evidence type="ECO:0000313" key="3">
    <source>
        <dbReference type="EMBL" id="CAD8335847.1"/>
    </source>
</evidence>
<accession>A0A7R9WWU9</accession>
<dbReference type="InterPro" id="IPR049227">
    <property type="entry name" value="DUF6824"/>
</dbReference>
<dbReference type="Pfam" id="PF20710">
    <property type="entry name" value="DUF6824"/>
    <property type="match status" value="1"/>
</dbReference>
<gene>
    <name evidence="3" type="ORF">CAUS1442_LOCUS7975</name>
</gene>
<protein>
    <recommendedName>
        <fullName evidence="2">DUF6824 domain-containing protein</fullName>
    </recommendedName>
</protein>